<dbReference type="EMBL" id="VIRS01000003">
    <property type="protein sequence ID" value="TQS45870.1"/>
    <property type="molecule type" value="Genomic_DNA"/>
</dbReference>
<reference evidence="3 4" key="1">
    <citation type="submission" date="2019-07" db="EMBL/GenBank/DDBJ databases">
        <title>Cryptosporangium phraense sp. nov., isolated from plant litter.</title>
        <authorList>
            <person name="Suriyachadkun C."/>
        </authorList>
    </citation>
    <scope>NUCLEOTIDE SEQUENCE [LARGE SCALE GENOMIC DNA]</scope>
    <source>
        <strain evidence="3 4">A-T 5661</strain>
    </source>
</reference>
<dbReference type="SUPFAM" id="SSF55729">
    <property type="entry name" value="Acyl-CoA N-acyltransferases (Nat)"/>
    <property type="match status" value="1"/>
</dbReference>
<dbReference type="RefSeq" id="WP_142703277.1">
    <property type="nucleotide sequence ID" value="NZ_VIRS01000003.1"/>
</dbReference>
<dbReference type="AlphaFoldDB" id="A0A545AX24"/>
<dbReference type="PANTHER" id="PTHR43441">
    <property type="entry name" value="RIBOSOMAL-PROTEIN-SERINE ACETYLTRANSFERASE"/>
    <property type="match status" value="1"/>
</dbReference>
<keyword evidence="3" id="KW-0808">Transferase</keyword>
<protein>
    <submittedName>
        <fullName evidence="3">GNAT family N-acetyltransferase</fullName>
    </submittedName>
</protein>
<dbReference type="GO" id="GO:0005737">
    <property type="term" value="C:cytoplasm"/>
    <property type="evidence" value="ECO:0007669"/>
    <property type="project" value="TreeGrafter"/>
</dbReference>
<dbReference type="Proteomes" id="UP000317982">
    <property type="component" value="Unassembled WGS sequence"/>
</dbReference>
<dbReference type="GO" id="GO:1990189">
    <property type="term" value="F:protein N-terminal-serine acetyltransferase activity"/>
    <property type="evidence" value="ECO:0007669"/>
    <property type="project" value="TreeGrafter"/>
</dbReference>
<feature type="region of interest" description="Disordered" evidence="1">
    <location>
        <begin position="36"/>
        <end position="57"/>
    </location>
</feature>
<accession>A0A545AX24</accession>
<dbReference type="Gene3D" id="3.40.630.30">
    <property type="match status" value="1"/>
</dbReference>
<evidence type="ECO:0000256" key="1">
    <source>
        <dbReference type="SAM" id="MobiDB-lite"/>
    </source>
</evidence>
<feature type="domain" description="N-acetyltransferase" evidence="2">
    <location>
        <begin position="7"/>
        <end position="166"/>
    </location>
</feature>
<evidence type="ECO:0000313" key="3">
    <source>
        <dbReference type="EMBL" id="TQS45870.1"/>
    </source>
</evidence>
<proteinExistence type="predicted"/>
<organism evidence="3 4">
    <name type="scientific">Cryptosporangium phraense</name>
    <dbReference type="NCBI Taxonomy" id="2593070"/>
    <lineage>
        <taxon>Bacteria</taxon>
        <taxon>Bacillati</taxon>
        <taxon>Actinomycetota</taxon>
        <taxon>Actinomycetes</taxon>
        <taxon>Cryptosporangiales</taxon>
        <taxon>Cryptosporangiaceae</taxon>
        <taxon>Cryptosporangium</taxon>
    </lineage>
</organism>
<sequence length="182" mass="20371">MLRGRAIGLRPLRRADVETLYEMDADAEHVALADGRPYRPRSLAGKQAEHDEQETGQQPDSVFFAIQRLDDEDGTAIGRVGLWDIDPFHRTAHIGISLLGSARGHGLGRDALDAICVFGFRHRGLERLQIDTLEVNAPMRAISLACGFVEEGRLRSNAWYLGSRADEIIYGQLFSEWQSRRA</sequence>
<dbReference type="PANTHER" id="PTHR43441:SF2">
    <property type="entry name" value="FAMILY ACETYLTRANSFERASE, PUTATIVE (AFU_ORTHOLOGUE AFUA_7G00850)-RELATED"/>
    <property type="match status" value="1"/>
</dbReference>
<comment type="caution">
    <text evidence="3">The sequence shown here is derived from an EMBL/GenBank/DDBJ whole genome shotgun (WGS) entry which is preliminary data.</text>
</comment>
<dbReference type="CDD" id="cd04301">
    <property type="entry name" value="NAT_SF"/>
    <property type="match status" value="1"/>
</dbReference>
<dbReference type="GO" id="GO:0008999">
    <property type="term" value="F:protein-N-terminal-alanine acetyltransferase activity"/>
    <property type="evidence" value="ECO:0007669"/>
    <property type="project" value="TreeGrafter"/>
</dbReference>
<evidence type="ECO:0000313" key="4">
    <source>
        <dbReference type="Proteomes" id="UP000317982"/>
    </source>
</evidence>
<evidence type="ECO:0000259" key="2">
    <source>
        <dbReference type="PROSITE" id="PS51186"/>
    </source>
</evidence>
<dbReference type="InterPro" id="IPR051908">
    <property type="entry name" value="Ribosomal_N-acetyltransferase"/>
</dbReference>
<dbReference type="InterPro" id="IPR016181">
    <property type="entry name" value="Acyl_CoA_acyltransferase"/>
</dbReference>
<dbReference type="Pfam" id="PF13302">
    <property type="entry name" value="Acetyltransf_3"/>
    <property type="match status" value="1"/>
</dbReference>
<dbReference type="InParanoid" id="A0A545AX24"/>
<gene>
    <name evidence="3" type="ORF">FL583_05030</name>
</gene>
<dbReference type="OrthoDB" id="9814648at2"/>
<name>A0A545AX24_9ACTN</name>
<keyword evidence="4" id="KW-1185">Reference proteome</keyword>
<dbReference type="PROSITE" id="PS51186">
    <property type="entry name" value="GNAT"/>
    <property type="match status" value="1"/>
</dbReference>
<dbReference type="InterPro" id="IPR000182">
    <property type="entry name" value="GNAT_dom"/>
</dbReference>